<name>A0ABR8FS93_9NOSO</name>
<gene>
    <name evidence="1" type="ORF">H6G74_05635</name>
</gene>
<protein>
    <submittedName>
        <fullName evidence="1">Uncharacterized protein</fullName>
    </submittedName>
</protein>
<reference evidence="1 2" key="1">
    <citation type="journal article" date="2020" name="ISME J.">
        <title>Comparative genomics reveals insights into cyanobacterial evolution and habitat adaptation.</title>
        <authorList>
            <person name="Chen M.Y."/>
            <person name="Teng W.K."/>
            <person name="Zhao L."/>
            <person name="Hu C.X."/>
            <person name="Zhou Y.K."/>
            <person name="Han B.P."/>
            <person name="Song L.R."/>
            <person name="Shu W.S."/>
        </authorList>
    </citation>
    <scope>NUCLEOTIDE SEQUENCE [LARGE SCALE GENOMIC DNA]</scope>
    <source>
        <strain evidence="1 2">FACHB-130</strain>
    </source>
</reference>
<evidence type="ECO:0000313" key="2">
    <source>
        <dbReference type="Proteomes" id="UP000603457"/>
    </source>
</evidence>
<organism evidence="1 2">
    <name type="scientific">Nostoc spongiaeforme FACHB-130</name>
    <dbReference type="NCBI Taxonomy" id="1357510"/>
    <lineage>
        <taxon>Bacteria</taxon>
        <taxon>Bacillati</taxon>
        <taxon>Cyanobacteriota</taxon>
        <taxon>Cyanophyceae</taxon>
        <taxon>Nostocales</taxon>
        <taxon>Nostocaceae</taxon>
        <taxon>Nostoc</taxon>
    </lineage>
</organism>
<dbReference type="EMBL" id="JACJTB010000004">
    <property type="protein sequence ID" value="MBD2593810.1"/>
    <property type="molecule type" value="Genomic_DNA"/>
</dbReference>
<dbReference type="RefSeq" id="WP_190966741.1">
    <property type="nucleotide sequence ID" value="NZ_JACJTB010000004.1"/>
</dbReference>
<proteinExistence type="predicted"/>
<keyword evidence="2" id="KW-1185">Reference proteome</keyword>
<sequence length="318" mass="36652">MTNPSCSLWIFVARPDTSFILQTIPHLVKVNNFPFEEKVLAIDTASLTGDKLTRPSIGTMKELRECAEKLLRLGVVDRIVDINYDKNYHEQVYKKHFGTQIRFTHNYKGYPILGSAFSIEECKSDYMLHFDSDMLMYQNPNHNWINQAIQLMTENPQMMFVRPLAGPPTAKKKSEPYDIFKTFGSRVYLINCQRFNQLLPLPIIWCKYNKQWMNNLPTQLKTALSNFTGKGKLDSWEVMVTEKLKQTDYFRANLTNPAAWTLHPKDRSPEFIAALPKIIARIEAGDFPAQQAGNYDLIPEAWYKVGSAEKLLLESIST</sequence>
<dbReference type="Proteomes" id="UP000603457">
    <property type="component" value="Unassembled WGS sequence"/>
</dbReference>
<comment type="caution">
    <text evidence="1">The sequence shown here is derived from an EMBL/GenBank/DDBJ whole genome shotgun (WGS) entry which is preliminary data.</text>
</comment>
<evidence type="ECO:0000313" key="1">
    <source>
        <dbReference type="EMBL" id="MBD2593810.1"/>
    </source>
</evidence>
<accession>A0ABR8FS93</accession>